<feature type="region of interest" description="Disordered" evidence="1">
    <location>
        <begin position="117"/>
        <end position="138"/>
    </location>
</feature>
<comment type="caution">
    <text evidence="2">The sequence shown here is derived from an EMBL/GenBank/DDBJ whole genome shotgun (WGS) entry which is preliminary data.</text>
</comment>
<evidence type="ECO:0000256" key="1">
    <source>
        <dbReference type="SAM" id="MobiDB-lite"/>
    </source>
</evidence>
<feature type="region of interest" description="Disordered" evidence="1">
    <location>
        <begin position="1"/>
        <end position="25"/>
    </location>
</feature>
<gene>
    <name evidence="2" type="ORF">TIFTF001_034963</name>
</gene>
<dbReference type="Proteomes" id="UP001187192">
    <property type="component" value="Unassembled WGS sequence"/>
</dbReference>
<evidence type="ECO:0000313" key="2">
    <source>
        <dbReference type="EMBL" id="GMN65884.1"/>
    </source>
</evidence>
<dbReference type="AlphaFoldDB" id="A0AA88J9A8"/>
<dbReference type="EMBL" id="BTGU01000269">
    <property type="protein sequence ID" value="GMN65884.1"/>
    <property type="molecule type" value="Genomic_DNA"/>
</dbReference>
<proteinExistence type="predicted"/>
<sequence length="163" mass="18570">MNEGFSDSDQDEHDEMSESEYSDDDSYLASAVLAVAASKRNRRRHNSRLTGMLKVICSLKDEFIRPPDSTCVQNLIIEHSHKYRPWFDVGDPFLEEYAADCVPVGGNVDVNADYEFHDGIDGSGPSTGPQQHDSSREAMNQMRDHIADDMWERYQASPWYKSM</sequence>
<keyword evidence="3" id="KW-1185">Reference proteome</keyword>
<name>A0AA88J9A8_FICCA</name>
<organism evidence="2 3">
    <name type="scientific">Ficus carica</name>
    <name type="common">Common fig</name>
    <dbReference type="NCBI Taxonomy" id="3494"/>
    <lineage>
        <taxon>Eukaryota</taxon>
        <taxon>Viridiplantae</taxon>
        <taxon>Streptophyta</taxon>
        <taxon>Embryophyta</taxon>
        <taxon>Tracheophyta</taxon>
        <taxon>Spermatophyta</taxon>
        <taxon>Magnoliopsida</taxon>
        <taxon>eudicotyledons</taxon>
        <taxon>Gunneridae</taxon>
        <taxon>Pentapetalae</taxon>
        <taxon>rosids</taxon>
        <taxon>fabids</taxon>
        <taxon>Rosales</taxon>
        <taxon>Moraceae</taxon>
        <taxon>Ficeae</taxon>
        <taxon>Ficus</taxon>
    </lineage>
</organism>
<evidence type="ECO:0000313" key="3">
    <source>
        <dbReference type="Proteomes" id="UP001187192"/>
    </source>
</evidence>
<accession>A0AA88J9A8</accession>
<reference evidence="2" key="1">
    <citation type="submission" date="2023-07" db="EMBL/GenBank/DDBJ databases">
        <title>draft genome sequence of fig (Ficus carica).</title>
        <authorList>
            <person name="Takahashi T."/>
            <person name="Nishimura K."/>
        </authorList>
    </citation>
    <scope>NUCLEOTIDE SEQUENCE</scope>
</reference>
<protein>
    <submittedName>
        <fullName evidence="2">Uncharacterized protein</fullName>
    </submittedName>
</protein>